<name>A0A0K2TCA6_LEPSM</name>
<sequence length="26" mass="2640">MAAALRRANPARAPPPIVIAGRISVA</sequence>
<organism evidence="1">
    <name type="scientific">Lepeophtheirus salmonis</name>
    <name type="common">Salmon louse</name>
    <name type="synonym">Caligus salmonis</name>
    <dbReference type="NCBI Taxonomy" id="72036"/>
    <lineage>
        <taxon>Eukaryota</taxon>
        <taxon>Metazoa</taxon>
        <taxon>Ecdysozoa</taxon>
        <taxon>Arthropoda</taxon>
        <taxon>Crustacea</taxon>
        <taxon>Multicrustacea</taxon>
        <taxon>Hexanauplia</taxon>
        <taxon>Copepoda</taxon>
        <taxon>Siphonostomatoida</taxon>
        <taxon>Caligidae</taxon>
        <taxon>Lepeophtheirus</taxon>
    </lineage>
</organism>
<accession>A0A0K2TCA6</accession>
<proteinExistence type="predicted"/>
<evidence type="ECO:0000313" key="1">
    <source>
        <dbReference type="EMBL" id="CDW23465.1"/>
    </source>
</evidence>
<dbReference type="EMBL" id="HACA01006104">
    <property type="protein sequence ID" value="CDW23465.1"/>
    <property type="molecule type" value="Transcribed_RNA"/>
</dbReference>
<reference evidence="1" key="1">
    <citation type="submission" date="2014-05" db="EMBL/GenBank/DDBJ databases">
        <authorList>
            <person name="Chronopoulou M."/>
        </authorList>
    </citation>
    <scope>NUCLEOTIDE SEQUENCE</scope>
    <source>
        <tissue evidence="1">Whole organism</tissue>
    </source>
</reference>
<dbReference type="AlphaFoldDB" id="A0A0K2TCA6"/>
<protein>
    <submittedName>
        <fullName evidence="1">Uncharacterized protein</fullName>
    </submittedName>
</protein>